<name>A0AAU7RQX1_9HYPH</name>
<keyword evidence="1" id="KW-1133">Transmembrane helix</keyword>
<accession>A0AAU7RQX1</accession>
<proteinExistence type="predicted"/>
<organism evidence="2">
    <name type="scientific">Rhizobium sp. ZPR3</name>
    <dbReference type="NCBI Taxonomy" id="3158967"/>
    <lineage>
        <taxon>Bacteria</taxon>
        <taxon>Pseudomonadati</taxon>
        <taxon>Pseudomonadota</taxon>
        <taxon>Alphaproteobacteria</taxon>
        <taxon>Hyphomicrobiales</taxon>
        <taxon>Rhizobiaceae</taxon>
        <taxon>Rhizobium/Agrobacterium group</taxon>
        <taxon>Rhizobium</taxon>
    </lineage>
</organism>
<evidence type="ECO:0000313" key="2">
    <source>
        <dbReference type="EMBL" id="XBT92625.1"/>
    </source>
</evidence>
<protein>
    <submittedName>
        <fullName evidence="2">Uncharacterized protein</fullName>
    </submittedName>
</protein>
<reference evidence="2" key="1">
    <citation type="submission" date="2024-06" db="EMBL/GenBank/DDBJ databases">
        <authorList>
            <person name="Li T."/>
            <person name="Gao R."/>
        </authorList>
    </citation>
    <scope>NUCLEOTIDE SEQUENCE</scope>
    <source>
        <strain evidence="2">ZPR3</strain>
    </source>
</reference>
<feature type="transmembrane region" description="Helical" evidence="1">
    <location>
        <begin position="29"/>
        <end position="55"/>
    </location>
</feature>
<dbReference type="EMBL" id="CP157960">
    <property type="protein sequence ID" value="XBT92625.1"/>
    <property type="molecule type" value="Genomic_DNA"/>
</dbReference>
<evidence type="ECO:0000256" key="1">
    <source>
        <dbReference type="SAM" id="Phobius"/>
    </source>
</evidence>
<keyword evidence="1" id="KW-0472">Membrane</keyword>
<keyword evidence="1" id="KW-0812">Transmembrane</keyword>
<dbReference type="RefSeq" id="WP_349957020.1">
    <property type="nucleotide sequence ID" value="NZ_CP157960.1"/>
</dbReference>
<sequence>MTNLAAVPLLPLTTDVLALMRRRMAKGRIIPAFLFFGDGVLVAKAECAIFIFGIFQVTKEKPPQMTAAVFQFK</sequence>
<dbReference type="AlphaFoldDB" id="A0AAU7RQX1"/>
<gene>
    <name evidence="2" type="ORF">ABM479_17995</name>
</gene>